<dbReference type="Gene3D" id="3.10.450.390">
    <property type="entry name" value="Protein of unknown function DUF3889"/>
    <property type="match status" value="1"/>
</dbReference>
<dbReference type="GeneID" id="93709242"/>
<proteinExistence type="predicted"/>
<gene>
    <name evidence="2" type="ORF">SAMN02745910_00471</name>
</gene>
<comment type="caution">
    <text evidence="2">The sequence shown here is derived from an EMBL/GenBank/DDBJ whole genome shotgun (WGS) entry which is preliminary data.</text>
</comment>
<dbReference type="Proteomes" id="UP000182762">
    <property type="component" value="Unassembled WGS sequence"/>
</dbReference>
<dbReference type="InterPro" id="IPR024987">
    <property type="entry name" value="DUF3889"/>
</dbReference>
<evidence type="ECO:0000256" key="1">
    <source>
        <dbReference type="SAM" id="SignalP"/>
    </source>
</evidence>
<protein>
    <recommendedName>
        <fullName evidence="4">DUF3889 domain-containing protein</fullName>
    </recommendedName>
</protein>
<keyword evidence="3" id="KW-1185">Reference proteome</keyword>
<keyword evidence="1" id="KW-0732">Signal</keyword>
<dbReference type="Pfam" id="PF13028">
    <property type="entry name" value="DUF3889"/>
    <property type="match status" value="1"/>
</dbReference>
<dbReference type="EMBL" id="FOXX01000001">
    <property type="protein sequence ID" value="SFQ16707.1"/>
    <property type="molecule type" value="Genomic_DNA"/>
</dbReference>
<evidence type="ECO:0000313" key="3">
    <source>
        <dbReference type="Proteomes" id="UP000182762"/>
    </source>
</evidence>
<feature type="chain" id="PRO_5046098071" description="DUF3889 domain-containing protein" evidence="1">
    <location>
        <begin position="25"/>
        <end position="113"/>
    </location>
</feature>
<dbReference type="RefSeq" id="WP_061801966.1">
    <property type="nucleotide sequence ID" value="NZ_FOXX01000001.1"/>
</dbReference>
<organism evidence="2 3">
    <name type="scientific">Priestia endophytica DSM 13796</name>
    <dbReference type="NCBI Taxonomy" id="1121089"/>
    <lineage>
        <taxon>Bacteria</taxon>
        <taxon>Bacillati</taxon>
        <taxon>Bacillota</taxon>
        <taxon>Bacilli</taxon>
        <taxon>Bacillales</taxon>
        <taxon>Bacillaceae</taxon>
        <taxon>Priestia</taxon>
    </lineage>
</organism>
<sequence>MKLFIKTIVAFFSLSLITVPFLHGHAETSSHITQSADHAKWGRLAVKQTQMRYPVAQIKDYAYLGRGKEKNLETQRFKLWLQQGEKKFTVFITIKVDPKNNTMKKIQFVESLN</sequence>
<reference evidence="2 3" key="1">
    <citation type="submission" date="2016-10" db="EMBL/GenBank/DDBJ databases">
        <authorList>
            <person name="Varghese N."/>
            <person name="Submissions S."/>
        </authorList>
    </citation>
    <scope>NUCLEOTIDE SEQUENCE [LARGE SCALE GENOMIC DNA]</scope>
    <source>
        <strain evidence="2 3">DSM 13796</strain>
    </source>
</reference>
<feature type="signal peptide" evidence="1">
    <location>
        <begin position="1"/>
        <end position="24"/>
    </location>
</feature>
<evidence type="ECO:0000313" key="2">
    <source>
        <dbReference type="EMBL" id="SFQ16707.1"/>
    </source>
</evidence>
<evidence type="ECO:0008006" key="4">
    <source>
        <dbReference type="Google" id="ProtNLM"/>
    </source>
</evidence>
<name>A0A1I5WAP5_9BACI</name>
<accession>A0A1I5WAP5</accession>